<organism evidence="1 2">
    <name type="scientific">Cellulomonas biazotea</name>
    <dbReference type="NCBI Taxonomy" id="1709"/>
    <lineage>
        <taxon>Bacteria</taxon>
        <taxon>Bacillati</taxon>
        <taxon>Actinomycetota</taxon>
        <taxon>Actinomycetes</taxon>
        <taxon>Micrococcales</taxon>
        <taxon>Cellulomonadaceae</taxon>
        <taxon>Cellulomonas</taxon>
    </lineage>
</organism>
<protein>
    <submittedName>
        <fullName evidence="1">Uncharacterized protein</fullName>
    </submittedName>
</protein>
<sequence>MASSKFSTRKGLAVGLAVLGVAGLSLASASQLNLQRTGTTETGTVNVDAACQKALTGAVTVKYATPALGTAGFAPADVQFTNIDADCKGKTIRVAWKTAAGAYTALGTPQTLPAALTTASVVSFALPAATDYNTIASFAVSIDS</sequence>
<evidence type="ECO:0000313" key="2">
    <source>
        <dbReference type="Proteomes" id="UP000289954"/>
    </source>
</evidence>
<name>A0A402DV54_9CELL</name>
<comment type="caution">
    <text evidence="1">The sequence shown here is derived from an EMBL/GenBank/DDBJ whole genome shotgun (WGS) entry which is preliminary data.</text>
</comment>
<dbReference type="OrthoDB" id="9846626at2"/>
<keyword evidence="2" id="KW-1185">Reference proteome</keyword>
<evidence type="ECO:0000313" key="1">
    <source>
        <dbReference type="EMBL" id="GCE77956.1"/>
    </source>
</evidence>
<dbReference type="RefSeq" id="WP_130782585.1">
    <property type="nucleotide sequence ID" value="NZ_BIMR01000280.1"/>
</dbReference>
<reference evidence="1 2" key="1">
    <citation type="submission" date="2019-01" db="EMBL/GenBank/DDBJ databases">
        <title>Draft genome sequence of Cellulomonas takizawaensis strain TKZ-21.</title>
        <authorList>
            <person name="Yamamura H."/>
            <person name="Hayashi T."/>
            <person name="Hamada M."/>
            <person name="Serisawa Y."/>
            <person name="Matsuyama K."/>
            <person name="Nakagawa Y."/>
            <person name="Otoguro M."/>
            <person name="Yanagida F."/>
            <person name="Hayakawa M."/>
        </authorList>
    </citation>
    <scope>NUCLEOTIDE SEQUENCE [LARGE SCALE GENOMIC DNA]</scope>
    <source>
        <strain evidence="1 2">NBRC12680</strain>
    </source>
</reference>
<dbReference type="Proteomes" id="UP000289954">
    <property type="component" value="Unassembled WGS sequence"/>
</dbReference>
<proteinExistence type="predicted"/>
<dbReference type="AlphaFoldDB" id="A0A402DV54"/>
<dbReference type="EMBL" id="BIMR01000280">
    <property type="protein sequence ID" value="GCE77956.1"/>
    <property type="molecule type" value="Genomic_DNA"/>
</dbReference>
<accession>A0A402DV54</accession>
<gene>
    <name evidence="1" type="ORF">CBZ_30120</name>
</gene>